<feature type="non-terminal residue" evidence="2">
    <location>
        <position position="106"/>
    </location>
</feature>
<keyword evidence="3" id="KW-1185">Reference proteome</keyword>
<proteinExistence type="predicted"/>
<feature type="compositionally biased region" description="Polar residues" evidence="1">
    <location>
        <begin position="1"/>
        <end position="15"/>
    </location>
</feature>
<dbReference type="AlphaFoldDB" id="A0A6S7JCL3"/>
<evidence type="ECO:0000256" key="1">
    <source>
        <dbReference type="SAM" id="MobiDB-lite"/>
    </source>
</evidence>
<reference evidence="2" key="1">
    <citation type="submission" date="2020-04" db="EMBL/GenBank/DDBJ databases">
        <authorList>
            <person name="Alioto T."/>
            <person name="Alioto T."/>
            <person name="Gomez Garrido J."/>
        </authorList>
    </citation>
    <scope>NUCLEOTIDE SEQUENCE</scope>
    <source>
        <strain evidence="2">A484AB</strain>
    </source>
</reference>
<name>A0A6S7JCL3_PARCT</name>
<protein>
    <submittedName>
        <fullName evidence="2">Uncharacterized protein</fullName>
    </submittedName>
</protein>
<gene>
    <name evidence="2" type="ORF">PACLA_8A087444</name>
</gene>
<accession>A0A6S7JCL3</accession>
<evidence type="ECO:0000313" key="2">
    <source>
        <dbReference type="EMBL" id="CAB4029926.1"/>
    </source>
</evidence>
<sequence>MEVNDTANKTESGSPRSDDVEPAGVAQLPQKRKIIRDPAKHAANITRATLQQLKELTYLSQDTDVLNDVTKELQILVTKLCASVPKSCEGIYFCASPKMKQKLKHI</sequence>
<comment type="caution">
    <text evidence="2">The sequence shown here is derived from an EMBL/GenBank/DDBJ whole genome shotgun (WGS) entry which is preliminary data.</text>
</comment>
<evidence type="ECO:0000313" key="3">
    <source>
        <dbReference type="Proteomes" id="UP001152795"/>
    </source>
</evidence>
<organism evidence="2 3">
    <name type="scientific">Paramuricea clavata</name>
    <name type="common">Red gorgonian</name>
    <name type="synonym">Violescent sea-whip</name>
    <dbReference type="NCBI Taxonomy" id="317549"/>
    <lineage>
        <taxon>Eukaryota</taxon>
        <taxon>Metazoa</taxon>
        <taxon>Cnidaria</taxon>
        <taxon>Anthozoa</taxon>
        <taxon>Octocorallia</taxon>
        <taxon>Malacalcyonacea</taxon>
        <taxon>Plexauridae</taxon>
        <taxon>Paramuricea</taxon>
    </lineage>
</organism>
<feature type="region of interest" description="Disordered" evidence="1">
    <location>
        <begin position="1"/>
        <end position="39"/>
    </location>
</feature>
<dbReference type="Proteomes" id="UP001152795">
    <property type="component" value="Unassembled WGS sequence"/>
</dbReference>
<dbReference type="EMBL" id="CACRXK020016502">
    <property type="protein sequence ID" value="CAB4029926.1"/>
    <property type="molecule type" value="Genomic_DNA"/>
</dbReference>